<evidence type="ECO:0000256" key="1">
    <source>
        <dbReference type="ARBA" id="ARBA00001946"/>
    </source>
</evidence>
<comment type="similarity">
    <text evidence="3 10 13">Belongs to the IPP transferase family.</text>
</comment>
<comment type="function">
    <text evidence="2 10 12">Catalyzes the transfer of a dimethylallyl group onto the adenine at position 37 in tRNAs that read codons beginning with uridine, leading to the formation of N6-(dimethylallyl)adenosine (i(6)A).</text>
</comment>
<keyword evidence="4 10" id="KW-0808">Transferase</keyword>
<dbReference type="OrthoDB" id="9776390at2"/>
<keyword evidence="5 10" id="KW-0819">tRNA processing</keyword>
<dbReference type="InterPro" id="IPR027417">
    <property type="entry name" value="P-loop_NTPase"/>
</dbReference>
<evidence type="ECO:0000256" key="13">
    <source>
        <dbReference type="RuleBase" id="RU003785"/>
    </source>
</evidence>
<dbReference type="GO" id="GO:0005524">
    <property type="term" value="F:ATP binding"/>
    <property type="evidence" value="ECO:0007669"/>
    <property type="project" value="UniProtKB-UniRule"/>
</dbReference>
<evidence type="ECO:0000256" key="10">
    <source>
        <dbReference type="HAMAP-Rule" id="MF_00185"/>
    </source>
</evidence>
<comment type="caution">
    <text evidence="14">The sequence shown here is derived from an EMBL/GenBank/DDBJ whole genome shotgun (WGS) entry which is preliminary data.</text>
</comment>
<dbReference type="HAMAP" id="MF_00185">
    <property type="entry name" value="IPP_trans"/>
    <property type="match status" value="1"/>
</dbReference>
<accession>A0A2P5SZS9</accession>
<dbReference type="EC" id="2.5.1.75" evidence="10"/>
<comment type="cofactor">
    <cofactor evidence="1 10">
        <name>Mg(2+)</name>
        <dbReference type="ChEBI" id="CHEBI:18420"/>
    </cofactor>
</comment>
<comment type="caution">
    <text evidence="10">Lacks conserved residue(s) required for the propagation of feature annotation.</text>
</comment>
<dbReference type="PANTHER" id="PTHR11088:SF60">
    <property type="entry name" value="TRNA DIMETHYLALLYLTRANSFERASE"/>
    <property type="match status" value="1"/>
</dbReference>
<dbReference type="RefSeq" id="WP_136131055.1">
    <property type="nucleotide sequence ID" value="NZ_PDKT01000003.1"/>
</dbReference>
<name>A0A2P5SZS9_9GAMM</name>
<keyword evidence="8 10" id="KW-0460">Magnesium</keyword>
<dbReference type="Proteomes" id="UP000296153">
    <property type="component" value="Unassembled WGS sequence"/>
</dbReference>
<evidence type="ECO:0000256" key="7">
    <source>
        <dbReference type="ARBA" id="ARBA00022840"/>
    </source>
</evidence>
<protein>
    <recommendedName>
        <fullName evidence="10">tRNA dimethylallyltransferase</fullName>
        <ecNumber evidence="10">2.5.1.75</ecNumber>
    </recommendedName>
    <alternativeName>
        <fullName evidence="10">Dimethylallyl diphosphate:tRNA dimethylallyltransferase</fullName>
        <shortName evidence="10">DMAPP:tRNA dimethylallyltransferase</shortName>
        <shortName evidence="10">DMATase</shortName>
    </alternativeName>
    <alternativeName>
        <fullName evidence="10">Isopentenyl-diphosphate:tRNA isopentenyltransferase</fullName>
        <shortName evidence="10">IPP transferase</shortName>
        <shortName evidence="10">IPPT</shortName>
        <shortName evidence="10">IPTase</shortName>
    </alternativeName>
</protein>
<dbReference type="GO" id="GO:0006400">
    <property type="term" value="P:tRNA modification"/>
    <property type="evidence" value="ECO:0007669"/>
    <property type="project" value="TreeGrafter"/>
</dbReference>
<dbReference type="Pfam" id="PF01715">
    <property type="entry name" value="IPPT"/>
    <property type="match status" value="1"/>
</dbReference>
<evidence type="ECO:0000256" key="5">
    <source>
        <dbReference type="ARBA" id="ARBA00022694"/>
    </source>
</evidence>
<evidence type="ECO:0000256" key="8">
    <source>
        <dbReference type="ARBA" id="ARBA00022842"/>
    </source>
</evidence>
<evidence type="ECO:0000256" key="11">
    <source>
        <dbReference type="RuleBase" id="RU003783"/>
    </source>
</evidence>
<gene>
    <name evidence="10" type="primary">miaA</name>
    <name evidence="14" type="ORF">CRV12_02320</name>
</gene>
<dbReference type="InterPro" id="IPR039657">
    <property type="entry name" value="Dimethylallyltransferase"/>
</dbReference>
<reference evidence="14 15" key="1">
    <citation type="journal article" date="2018" name="Genome Biol. Evol.">
        <title>Cladogenesis and Genomic Streamlining in Extracellular Endosymbionts of Tropical Stink Bugs.</title>
        <authorList>
            <person name="Otero-Bravo A."/>
            <person name="Goffredi S."/>
            <person name="Sabree Z.L."/>
        </authorList>
    </citation>
    <scope>NUCLEOTIDE SEQUENCE [LARGE SCALE GENOMIC DNA]</scope>
    <source>
        <strain evidence="14 15">SoEE</strain>
    </source>
</reference>
<evidence type="ECO:0000256" key="3">
    <source>
        <dbReference type="ARBA" id="ARBA00005842"/>
    </source>
</evidence>
<comment type="subunit">
    <text evidence="10">Monomer.</text>
</comment>
<evidence type="ECO:0000256" key="4">
    <source>
        <dbReference type="ARBA" id="ARBA00022679"/>
    </source>
</evidence>
<feature type="binding site" evidence="10">
    <location>
        <begin position="19"/>
        <end position="24"/>
    </location>
    <ligand>
        <name>substrate</name>
    </ligand>
</feature>
<dbReference type="PANTHER" id="PTHR11088">
    <property type="entry name" value="TRNA DIMETHYLALLYLTRANSFERASE"/>
    <property type="match status" value="1"/>
</dbReference>
<sequence length="313" mass="36206">MVKLNNVKHTKVICLLGPTASGKTNLAIKLHEILPIDLISVDSALIYRQMNIGTGKLSPQELNSTPHRLLDIKDPAECYSAAAFRHDALIEIEDILKRGRIPCLVGGTMFYFKTLIEGLSILPPADFNIRNEIDKIAHEKGWDFLYGKLCKIDPISANYIHHHDLQRIKRALEIFYISGKTFTDMKSTFMEPLPYNLYQFGMIPYSRELLHKRIELRFKQMLALGFETECRKLFARGDLHINMPSVRCVGYRQMWSYIHNEINYDEMVDKGICATKQLAKHQMTWMRKWKNIHLLSDNIKLAINSILKILFGK</sequence>
<organism evidence="14 15">
    <name type="scientific">Candidatus Pantoea edessiphila</name>
    <dbReference type="NCBI Taxonomy" id="2044610"/>
    <lineage>
        <taxon>Bacteria</taxon>
        <taxon>Pseudomonadati</taxon>
        <taxon>Pseudomonadota</taxon>
        <taxon>Gammaproteobacteria</taxon>
        <taxon>Enterobacterales</taxon>
        <taxon>Erwiniaceae</taxon>
        <taxon>Pantoea</taxon>
    </lineage>
</organism>
<dbReference type="SUPFAM" id="SSF52540">
    <property type="entry name" value="P-loop containing nucleoside triphosphate hydrolases"/>
    <property type="match status" value="1"/>
</dbReference>
<dbReference type="NCBIfam" id="TIGR00174">
    <property type="entry name" value="miaA"/>
    <property type="match status" value="1"/>
</dbReference>
<keyword evidence="6 10" id="KW-0547">Nucleotide-binding</keyword>
<dbReference type="EMBL" id="PDKT01000003">
    <property type="protein sequence ID" value="PPI87810.1"/>
    <property type="molecule type" value="Genomic_DNA"/>
</dbReference>
<keyword evidence="7 10" id="KW-0067">ATP-binding</keyword>
<dbReference type="Gene3D" id="3.40.50.300">
    <property type="entry name" value="P-loop containing nucleotide triphosphate hydrolases"/>
    <property type="match status" value="1"/>
</dbReference>
<feature type="site" description="Interaction with substrate tRNA" evidence="10">
    <location>
        <position position="108"/>
    </location>
</feature>
<evidence type="ECO:0000256" key="2">
    <source>
        <dbReference type="ARBA" id="ARBA00003213"/>
    </source>
</evidence>
<dbReference type="AlphaFoldDB" id="A0A2P5SZS9"/>
<dbReference type="Gene3D" id="1.10.20.140">
    <property type="match status" value="1"/>
</dbReference>
<feature type="region of interest" description="Interaction with substrate tRNA" evidence="10">
    <location>
        <begin position="166"/>
        <end position="170"/>
    </location>
</feature>
<evidence type="ECO:0000313" key="15">
    <source>
        <dbReference type="Proteomes" id="UP000296153"/>
    </source>
</evidence>
<evidence type="ECO:0000256" key="6">
    <source>
        <dbReference type="ARBA" id="ARBA00022741"/>
    </source>
</evidence>
<evidence type="ECO:0000256" key="12">
    <source>
        <dbReference type="RuleBase" id="RU003784"/>
    </source>
</evidence>
<feature type="region of interest" description="Interaction with substrate tRNA" evidence="10">
    <location>
        <begin position="247"/>
        <end position="252"/>
    </location>
</feature>
<evidence type="ECO:0000313" key="14">
    <source>
        <dbReference type="EMBL" id="PPI87810.1"/>
    </source>
</evidence>
<evidence type="ECO:0000256" key="9">
    <source>
        <dbReference type="ARBA" id="ARBA00049563"/>
    </source>
</evidence>
<dbReference type="InterPro" id="IPR018022">
    <property type="entry name" value="IPT"/>
</dbReference>
<feature type="region of interest" description="Interaction with substrate tRNA" evidence="10">
    <location>
        <begin position="42"/>
        <end position="45"/>
    </location>
</feature>
<proteinExistence type="inferred from homology"/>
<feature type="site" description="Interaction with substrate tRNA" evidence="10">
    <location>
        <position position="130"/>
    </location>
</feature>
<feature type="binding site" evidence="10">
    <location>
        <begin position="17"/>
        <end position="24"/>
    </location>
    <ligand>
        <name>ATP</name>
        <dbReference type="ChEBI" id="CHEBI:30616"/>
    </ligand>
</feature>
<comment type="catalytic activity">
    <reaction evidence="9 10 11">
        <text>adenosine(37) in tRNA + dimethylallyl diphosphate = N(6)-dimethylallyladenosine(37) in tRNA + diphosphate</text>
        <dbReference type="Rhea" id="RHEA:26482"/>
        <dbReference type="Rhea" id="RHEA-COMP:10162"/>
        <dbReference type="Rhea" id="RHEA-COMP:10375"/>
        <dbReference type="ChEBI" id="CHEBI:33019"/>
        <dbReference type="ChEBI" id="CHEBI:57623"/>
        <dbReference type="ChEBI" id="CHEBI:74411"/>
        <dbReference type="ChEBI" id="CHEBI:74415"/>
        <dbReference type="EC" id="2.5.1.75"/>
    </reaction>
</comment>
<dbReference type="GO" id="GO:0052381">
    <property type="term" value="F:tRNA dimethylallyltransferase activity"/>
    <property type="evidence" value="ECO:0007669"/>
    <property type="project" value="UniProtKB-UniRule"/>
</dbReference>